<gene>
    <name evidence="3" type="ORF">D3H65_13380</name>
</gene>
<dbReference type="KEGG" id="pseg:D3H65_13380"/>
<dbReference type="PANTHER" id="PTHR42852">
    <property type="entry name" value="THIOL:DISULFIDE INTERCHANGE PROTEIN DSBE"/>
    <property type="match status" value="1"/>
</dbReference>
<dbReference type="EMBL" id="CP032157">
    <property type="protein sequence ID" value="AXY74919.1"/>
    <property type="molecule type" value="Genomic_DNA"/>
</dbReference>
<dbReference type="InterPro" id="IPR013766">
    <property type="entry name" value="Thioredoxin_domain"/>
</dbReference>
<keyword evidence="4" id="KW-1185">Reference proteome</keyword>
<dbReference type="GO" id="GO:0016209">
    <property type="term" value="F:antioxidant activity"/>
    <property type="evidence" value="ECO:0007669"/>
    <property type="project" value="InterPro"/>
</dbReference>
<dbReference type="Gene3D" id="3.40.30.10">
    <property type="entry name" value="Glutaredoxin"/>
    <property type="match status" value="1"/>
</dbReference>
<dbReference type="Pfam" id="PF00578">
    <property type="entry name" value="AhpC-TSA"/>
    <property type="match status" value="1"/>
</dbReference>
<dbReference type="InterPro" id="IPR000866">
    <property type="entry name" value="AhpC/TSA"/>
</dbReference>
<dbReference type="InterPro" id="IPR036249">
    <property type="entry name" value="Thioredoxin-like_sf"/>
</dbReference>
<evidence type="ECO:0000313" key="3">
    <source>
        <dbReference type="EMBL" id="AXY74919.1"/>
    </source>
</evidence>
<evidence type="ECO:0000256" key="1">
    <source>
        <dbReference type="ARBA" id="ARBA00023284"/>
    </source>
</evidence>
<accession>A0A3B7MNH8</accession>
<keyword evidence="1" id="KW-0676">Redox-active center</keyword>
<dbReference type="AlphaFoldDB" id="A0A3B7MNH8"/>
<organism evidence="3 4">
    <name type="scientific">Paraflavitalea soli</name>
    <dbReference type="NCBI Taxonomy" id="2315862"/>
    <lineage>
        <taxon>Bacteria</taxon>
        <taxon>Pseudomonadati</taxon>
        <taxon>Bacteroidota</taxon>
        <taxon>Chitinophagia</taxon>
        <taxon>Chitinophagales</taxon>
        <taxon>Chitinophagaceae</taxon>
        <taxon>Paraflavitalea</taxon>
    </lineage>
</organism>
<evidence type="ECO:0000313" key="4">
    <source>
        <dbReference type="Proteomes" id="UP000263900"/>
    </source>
</evidence>
<sequence>MSMKRILLTLSFVLLTSLLFAQVKKVKITDLETYIQKSDHPLMISFWATWCVPCVEEIPWFQEGVAKFADQKVELILVSLDFARDYPYKLETFIKKKNWQASFYWLDETNADYFCPRIHPKWEGGIPATLFVNNKTGYRRFFDRALTDRQVEPEIKTMLKEVKVNGR</sequence>
<dbReference type="SUPFAM" id="SSF52833">
    <property type="entry name" value="Thioredoxin-like"/>
    <property type="match status" value="1"/>
</dbReference>
<dbReference type="InterPro" id="IPR050553">
    <property type="entry name" value="Thioredoxin_ResA/DsbE_sf"/>
</dbReference>
<dbReference type="PROSITE" id="PS00194">
    <property type="entry name" value="THIOREDOXIN_1"/>
    <property type="match status" value="1"/>
</dbReference>
<dbReference type="InterPro" id="IPR017937">
    <property type="entry name" value="Thioredoxin_CS"/>
</dbReference>
<feature type="domain" description="Thioredoxin" evidence="2">
    <location>
        <begin position="3"/>
        <end position="164"/>
    </location>
</feature>
<dbReference type="PANTHER" id="PTHR42852:SF13">
    <property type="entry name" value="PROTEIN DIPZ"/>
    <property type="match status" value="1"/>
</dbReference>
<name>A0A3B7MNH8_9BACT</name>
<dbReference type="OrthoDB" id="9815205at2"/>
<proteinExistence type="predicted"/>
<dbReference type="CDD" id="cd02966">
    <property type="entry name" value="TlpA_like_family"/>
    <property type="match status" value="1"/>
</dbReference>
<evidence type="ECO:0000259" key="2">
    <source>
        <dbReference type="PROSITE" id="PS51352"/>
    </source>
</evidence>
<dbReference type="PROSITE" id="PS51352">
    <property type="entry name" value="THIOREDOXIN_2"/>
    <property type="match status" value="1"/>
</dbReference>
<protein>
    <recommendedName>
        <fullName evidence="2">Thioredoxin domain-containing protein</fullName>
    </recommendedName>
</protein>
<dbReference type="Proteomes" id="UP000263900">
    <property type="component" value="Chromosome"/>
</dbReference>
<dbReference type="GO" id="GO:0016491">
    <property type="term" value="F:oxidoreductase activity"/>
    <property type="evidence" value="ECO:0007669"/>
    <property type="project" value="InterPro"/>
</dbReference>
<reference evidence="3 4" key="1">
    <citation type="submission" date="2018-09" db="EMBL/GenBank/DDBJ databases">
        <title>Genome sequencing of strain 6GH32-13.</title>
        <authorList>
            <person name="Weon H.-Y."/>
            <person name="Heo J."/>
            <person name="Kwon S.-W."/>
        </authorList>
    </citation>
    <scope>NUCLEOTIDE SEQUENCE [LARGE SCALE GENOMIC DNA]</scope>
    <source>
        <strain evidence="3 4">5GH32-13</strain>
    </source>
</reference>